<feature type="compositionally biased region" description="Low complexity" evidence="2">
    <location>
        <begin position="21"/>
        <end position="53"/>
    </location>
</feature>
<feature type="signal peptide" evidence="3">
    <location>
        <begin position="1"/>
        <end position="19"/>
    </location>
</feature>
<feature type="compositionally biased region" description="Low complexity" evidence="2">
    <location>
        <begin position="70"/>
        <end position="140"/>
    </location>
</feature>
<reference evidence="5" key="1">
    <citation type="submission" date="2020-01" db="EMBL/GenBank/DDBJ databases">
        <title>Identification and distribution of gene clusters putatively required for synthesis of sphingolipid metabolism inhibitors in phylogenetically diverse species of the filamentous fungus Fusarium.</title>
        <authorList>
            <person name="Kim H.-S."/>
            <person name="Busman M."/>
            <person name="Brown D.W."/>
            <person name="Divon H."/>
            <person name="Uhlig S."/>
            <person name="Proctor R.H."/>
        </authorList>
    </citation>
    <scope>NUCLEOTIDE SEQUENCE</scope>
    <source>
        <strain evidence="5">NRRL 53441</strain>
    </source>
</reference>
<name>A0A8H4KNM4_9HYPO</name>
<feature type="domain" description="CBM-cenC" evidence="4">
    <location>
        <begin position="147"/>
        <end position="227"/>
    </location>
</feature>
<gene>
    <name evidence="5" type="ORF">F53441_3690</name>
</gene>
<dbReference type="InterPro" id="IPR008979">
    <property type="entry name" value="Galactose-bd-like_sf"/>
</dbReference>
<evidence type="ECO:0000256" key="1">
    <source>
        <dbReference type="ARBA" id="ARBA00022801"/>
    </source>
</evidence>
<proteinExistence type="predicted"/>
<evidence type="ECO:0000313" key="6">
    <source>
        <dbReference type="Proteomes" id="UP000605986"/>
    </source>
</evidence>
<dbReference type="Pfam" id="PF02018">
    <property type="entry name" value="CBM_4_9"/>
    <property type="match status" value="1"/>
</dbReference>
<dbReference type="Proteomes" id="UP000605986">
    <property type="component" value="Unassembled WGS sequence"/>
</dbReference>
<dbReference type="SUPFAM" id="SSF49785">
    <property type="entry name" value="Galactose-binding domain-like"/>
    <property type="match status" value="1"/>
</dbReference>
<evidence type="ECO:0000256" key="3">
    <source>
        <dbReference type="SAM" id="SignalP"/>
    </source>
</evidence>
<keyword evidence="3" id="KW-0732">Signal</keyword>
<feature type="compositionally biased region" description="Polar residues" evidence="2">
    <location>
        <begin position="54"/>
        <end position="68"/>
    </location>
</feature>
<evidence type="ECO:0000259" key="4">
    <source>
        <dbReference type="Pfam" id="PF02018"/>
    </source>
</evidence>
<comment type="caution">
    <text evidence="5">The sequence shown here is derived from an EMBL/GenBank/DDBJ whole genome shotgun (WGS) entry which is preliminary data.</text>
</comment>
<dbReference type="GO" id="GO:0016798">
    <property type="term" value="F:hydrolase activity, acting on glycosyl bonds"/>
    <property type="evidence" value="ECO:0007669"/>
    <property type="project" value="InterPro"/>
</dbReference>
<dbReference type="EMBL" id="JAADJG010000144">
    <property type="protein sequence ID" value="KAF4453681.1"/>
    <property type="molecule type" value="Genomic_DNA"/>
</dbReference>
<protein>
    <recommendedName>
        <fullName evidence="4">CBM-cenC domain-containing protein</fullName>
    </recommendedName>
</protein>
<sequence>MKFSQSVLQLLALCQLAAASPCKPSSSGSSIIPTTTETKSSTSVETGSSTAVTLSETESASDSTTLVSSAEPTTTPEATTDLTTLLGETTTTEVSTSGAEPTTTLEATATTLSEEPTTTFVSTTVEPTTTTAEASTTTTSLPQGPPNLAVNGGFEDGTVSPWEKVSPQGTLSAITLSTHSGNQAGYFTGRAPSSVPSTLGIKQTISASTLEAGKSYKLSAWYILSQSDCFGPHLLCGYGWQTLWPPTKLTLVTGYSQAEVTCSWTQEQLNAGPNIQIQGDCFNLDIIIDDVVLEEVV</sequence>
<dbReference type="Gene3D" id="2.60.120.260">
    <property type="entry name" value="Galactose-binding domain-like"/>
    <property type="match status" value="1"/>
</dbReference>
<feature type="chain" id="PRO_5034031874" description="CBM-cenC domain-containing protein" evidence="3">
    <location>
        <begin position="20"/>
        <end position="297"/>
    </location>
</feature>
<dbReference type="OrthoDB" id="5102593at2759"/>
<dbReference type="InterPro" id="IPR003305">
    <property type="entry name" value="CenC_carb-bd"/>
</dbReference>
<keyword evidence="6" id="KW-1185">Reference proteome</keyword>
<evidence type="ECO:0000313" key="5">
    <source>
        <dbReference type="EMBL" id="KAF4453681.1"/>
    </source>
</evidence>
<dbReference type="AlphaFoldDB" id="A0A8H4KNM4"/>
<feature type="region of interest" description="Disordered" evidence="2">
    <location>
        <begin position="21"/>
        <end position="146"/>
    </location>
</feature>
<evidence type="ECO:0000256" key="2">
    <source>
        <dbReference type="SAM" id="MobiDB-lite"/>
    </source>
</evidence>
<keyword evidence="1" id="KW-0378">Hydrolase</keyword>
<organism evidence="5 6">
    <name type="scientific">Fusarium austroafricanum</name>
    <dbReference type="NCBI Taxonomy" id="2364996"/>
    <lineage>
        <taxon>Eukaryota</taxon>
        <taxon>Fungi</taxon>
        <taxon>Dikarya</taxon>
        <taxon>Ascomycota</taxon>
        <taxon>Pezizomycotina</taxon>
        <taxon>Sordariomycetes</taxon>
        <taxon>Hypocreomycetidae</taxon>
        <taxon>Hypocreales</taxon>
        <taxon>Nectriaceae</taxon>
        <taxon>Fusarium</taxon>
        <taxon>Fusarium concolor species complex</taxon>
    </lineage>
</organism>
<accession>A0A8H4KNM4</accession>